<evidence type="ECO:0000313" key="1">
    <source>
        <dbReference type="EMBL" id="BCS86395.1"/>
    </source>
</evidence>
<dbReference type="EMBL" id="AP024484">
    <property type="protein sequence ID" value="BCS86395.1"/>
    <property type="molecule type" value="Genomic_DNA"/>
</dbReference>
<sequence>MALNETYEEELAIPVRLYDVPNNVVVTQPCTDTVYVTVRDKGFTLVTYLYTNRITPILVDFDSYADSDTGKGDVPLSDIQKMTLQRLYGSSKITSIKPHSLSFFFNYGQSKRVPIRLSGNVNPGKSYYISRIKFWPSTVTIYANKALLDSVKYVYTDALYLNNVEDTVMRRVPLRPINGVKIVPSIVKIGFYVDILTEESVEVPIVAVNMPEGKVLRTFPSKVNVKFTVGSSMFRNVKPDQFMVVVDYNDILAHPSDKCILRLRQHSPDVTMARLEMKQVDYLIEQQ</sequence>
<organism evidence="1 2">
    <name type="scientific">Prevotella herbatica</name>
    <dbReference type="NCBI Taxonomy" id="2801997"/>
    <lineage>
        <taxon>Bacteria</taxon>
        <taxon>Pseudomonadati</taxon>
        <taxon>Bacteroidota</taxon>
        <taxon>Bacteroidia</taxon>
        <taxon>Bacteroidales</taxon>
        <taxon>Prevotellaceae</taxon>
        <taxon>Prevotella</taxon>
    </lineage>
</organism>
<dbReference type="Pfam" id="PF07949">
    <property type="entry name" value="YbbR"/>
    <property type="match status" value="1"/>
</dbReference>
<gene>
    <name evidence="1" type="ORF">prwr041_22880</name>
</gene>
<dbReference type="Gene3D" id="2.170.120.40">
    <property type="entry name" value="YbbR-like domain"/>
    <property type="match status" value="1"/>
</dbReference>
<dbReference type="InterPro" id="IPR012505">
    <property type="entry name" value="YbbR"/>
</dbReference>
<reference evidence="1 2" key="1">
    <citation type="journal article" date="2022" name="Int. J. Syst. Evol. Microbiol.">
        <title>Prevotella herbatica sp. nov., a plant polysaccharide-decomposing anaerobic bacterium isolated from a methanogenic reactor.</title>
        <authorList>
            <person name="Uek A."/>
            <person name="Tonouchi A."/>
            <person name="Kaku N."/>
            <person name="Ueki K."/>
        </authorList>
    </citation>
    <scope>NUCLEOTIDE SEQUENCE [LARGE SCALE GENOMIC DNA]</scope>
    <source>
        <strain evidence="1 2">WR041</strain>
    </source>
</reference>
<dbReference type="Proteomes" id="UP001319045">
    <property type="component" value="Chromosome"/>
</dbReference>
<name>A0ABM7P0Y6_9BACT</name>
<keyword evidence="2" id="KW-1185">Reference proteome</keyword>
<evidence type="ECO:0000313" key="2">
    <source>
        <dbReference type="Proteomes" id="UP001319045"/>
    </source>
</evidence>
<accession>A0ABM7P0Y6</accession>
<dbReference type="PANTHER" id="PTHR37804">
    <property type="entry name" value="CDAA REGULATORY PROTEIN CDAR"/>
    <property type="match status" value="1"/>
</dbReference>
<proteinExistence type="predicted"/>
<dbReference type="InterPro" id="IPR053154">
    <property type="entry name" value="c-di-AMP_regulator"/>
</dbReference>
<dbReference type="PANTHER" id="PTHR37804:SF1">
    <property type="entry name" value="CDAA REGULATORY PROTEIN CDAR"/>
    <property type="match status" value="1"/>
</dbReference>
<protein>
    <submittedName>
        <fullName evidence="1">YbbR-like domain-containing protein</fullName>
    </submittedName>
</protein>